<keyword evidence="5" id="KW-1133">Transmembrane helix</keyword>
<dbReference type="InterPro" id="IPR007110">
    <property type="entry name" value="Ig-like_dom"/>
</dbReference>
<evidence type="ECO:0000256" key="4">
    <source>
        <dbReference type="ARBA" id="ARBA00023319"/>
    </source>
</evidence>
<evidence type="ECO:0000256" key="3">
    <source>
        <dbReference type="ARBA" id="ARBA00023157"/>
    </source>
</evidence>
<dbReference type="SMART" id="SM00408">
    <property type="entry name" value="IGc2"/>
    <property type="match status" value="3"/>
</dbReference>
<dbReference type="GO" id="GO:0007166">
    <property type="term" value="P:cell surface receptor signaling pathway"/>
    <property type="evidence" value="ECO:0007669"/>
    <property type="project" value="TreeGrafter"/>
</dbReference>
<keyword evidence="3" id="KW-1015">Disulfide bond</keyword>
<dbReference type="Pfam" id="PF13895">
    <property type="entry name" value="Ig_2"/>
    <property type="match status" value="2"/>
</dbReference>
<dbReference type="GO" id="GO:0009897">
    <property type="term" value="C:external side of plasma membrane"/>
    <property type="evidence" value="ECO:0007669"/>
    <property type="project" value="TreeGrafter"/>
</dbReference>
<dbReference type="InterPro" id="IPR003599">
    <property type="entry name" value="Ig_sub"/>
</dbReference>
<dbReference type="PROSITE" id="PS50835">
    <property type="entry name" value="IG_LIKE"/>
    <property type="match status" value="2"/>
</dbReference>
<dbReference type="Gene3D" id="2.60.40.10">
    <property type="entry name" value="Immunoglobulins"/>
    <property type="match status" value="3"/>
</dbReference>
<keyword evidence="1" id="KW-0732">Signal</keyword>
<organism evidence="7 8">
    <name type="scientific">Xenopus laevis</name>
    <name type="common">African clawed frog</name>
    <dbReference type="NCBI Taxonomy" id="8355"/>
    <lineage>
        <taxon>Eukaryota</taxon>
        <taxon>Metazoa</taxon>
        <taxon>Chordata</taxon>
        <taxon>Craniata</taxon>
        <taxon>Vertebrata</taxon>
        <taxon>Euteleostomi</taxon>
        <taxon>Amphibia</taxon>
        <taxon>Batrachia</taxon>
        <taxon>Anura</taxon>
        <taxon>Pipoidea</taxon>
        <taxon>Pipidae</taxon>
        <taxon>Xenopodinae</taxon>
        <taxon>Xenopus</taxon>
        <taxon>Xenopus</taxon>
    </lineage>
</organism>
<name>A0A974C529_XENLA</name>
<gene>
    <name evidence="7" type="ORF">XELAEV_18042834mg</name>
</gene>
<evidence type="ECO:0000256" key="2">
    <source>
        <dbReference type="ARBA" id="ARBA00022737"/>
    </source>
</evidence>
<feature type="domain" description="Ig-like" evidence="6">
    <location>
        <begin position="184"/>
        <end position="267"/>
    </location>
</feature>
<dbReference type="Proteomes" id="UP000694892">
    <property type="component" value="Chromosome 8S"/>
</dbReference>
<protein>
    <recommendedName>
        <fullName evidence="6">Ig-like domain-containing protein</fullName>
    </recommendedName>
</protein>
<dbReference type="InterPro" id="IPR013783">
    <property type="entry name" value="Ig-like_fold"/>
</dbReference>
<evidence type="ECO:0000313" key="7">
    <source>
        <dbReference type="EMBL" id="OCT66582.1"/>
    </source>
</evidence>
<feature type="domain" description="Ig-like" evidence="6">
    <location>
        <begin position="13"/>
        <end position="85"/>
    </location>
</feature>
<accession>A0A974C529</accession>
<dbReference type="InterPro" id="IPR050488">
    <property type="entry name" value="Ig_Fc_receptor"/>
</dbReference>
<dbReference type="FunFam" id="2.60.40.10:FF:000651">
    <property type="entry name" value="Fc receptor like 1"/>
    <property type="match status" value="1"/>
</dbReference>
<dbReference type="SUPFAM" id="SSF48726">
    <property type="entry name" value="Immunoglobulin"/>
    <property type="match status" value="3"/>
</dbReference>
<evidence type="ECO:0000313" key="8">
    <source>
        <dbReference type="Proteomes" id="UP000694892"/>
    </source>
</evidence>
<keyword evidence="2" id="KW-0677">Repeat</keyword>
<sequence length="329" mass="37121">MNSVMLSGAGIKPVVSIYPNWGKILLNDSVTLTCKVEKSRSYVWYKDGDWIRQYSDVLKLENAQEKDGGNYQCQIPGSERSDPVRLDVQSGDFILQAPPTVHEGDLLNLRCHRSIKFLKSRLKARKNITLHKDNQFIKYSVTESPVLIGRADKNTSGTYKCTLVNEPRLSDELVISVTELFTIPNIKVNQSEILEGDHMTITCDTKLSPHRETTELQFAFYRNGHNVQEFSSSNQYGVPSAQLEDSGNYTCEVQTPTGSVRKRSSISYIIVGRNHRVQNTVRLVLSAVIFIIILGLLFYHKKTMAVTYSQVTEENRQDSNKDGECSTSS</sequence>
<dbReference type="Pfam" id="PF13927">
    <property type="entry name" value="Ig_3"/>
    <property type="match status" value="1"/>
</dbReference>
<reference evidence="8" key="1">
    <citation type="journal article" date="2016" name="Nature">
        <title>Genome evolution in the allotetraploid frog Xenopus laevis.</title>
        <authorList>
            <person name="Session A.M."/>
            <person name="Uno Y."/>
            <person name="Kwon T."/>
            <person name="Chapman J.A."/>
            <person name="Toyoda A."/>
            <person name="Takahashi S."/>
            <person name="Fukui A."/>
            <person name="Hikosaka A."/>
            <person name="Suzuki A."/>
            <person name="Kondo M."/>
            <person name="van Heeringen S.J."/>
            <person name="Quigley I."/>
            <person name="Heinz S."/>
            <person name="Ogino H."/>
            <person name="Ochi H."/>
            <person name="Hellsten U."/>
            <person name="Lyons J.B."/>
            <person name="Simakov O."/>
            <person name="Putnam N."/>
            <person name="Stites J."/>
            <person name="Kuroki Y."/>
            <person name="Tanaka T."/>
            <person name="Michiue T."/>
            <person name="Watanabe M."/>
            <person name="Bogdanovic O."/>
            <person name="Lister R."/>
            <person name="Georgiou G."/>
            <person name="Paranjpe S.S."/>
            <person name="van Kruijsbergen I."/>
            <person name="Shu S."/>
            <person name="Carlson J."/>
            <person name="Kinoshita T."/>
            <person name="Ohta Y."/>
            <person name="Mawaribuchi S."/>
            <person name="Jenkins J."/>
            <person name="Grimwood J."/>
            <person name="Schmutz J."/>
            <person name="Mitros T."/>
            <person name="Mozaffari S.V."/>
            <person name="Suzuki Y."/>
            <person name="Haramoto Y."/>
            <person name="Yamamoto T.S."/>
            <person name="Takagi C."/>
            <person name="Heald R."/>
            <person name="Miller K."/>
            <person name="Haudenschild C."/>
            <person name="Kitzman J."/>
            <person name="Nakayama T."/>
            <person name="Izutsu Y."/>
            <person name="Robert J."/>
            <person name="Fortriede J."/>
            <person name="Burns K."/>
            <person name="Lotay V."/>
            <person name="Karimi K."/>
            <person name="Yasuoka Y."/>
            <person name="Dichmann D.S."/>
            <person name="Flajnik M.F."/>
            <person name="Houston D.W."/>
            <person name="Shendure J."/>
            <person name="DuPasquier L."/>
            <person name="Vize P.D."/>
            <person name="Zorn A.M."/>
            <person name="Ito M."/>
            <person name="Marcotte E.M."/>
            <person name="Wallingford J.B."/>
            <person name="Ito Y."/>
            <person name="Asashima M."/>
            <person name="Ueno N."/>
            <person name="Matsuda Y."/>
            <person name="Veenstra G.J."/>
            <person name="Fujiyama A."/>
            <person name="Harland R.M."/>
            <person name="Taira M."/>
            <person name="Rokhsar D.S."/>
        </authorList>
    </citation>
    <scope>NUCLEOTIDE SEQUENCE [LARGE SCALE GENOMIC DNA]</scope>
    <source>
        <strain evidence="8">J</strain>
    </source>
</reference>
<dbReference type="PANTHER" id="PTHR11481:SF110">
    <property type="entry name" value="FC RECEPTOR-LIKE PROTEIN 3"/>
    <property type="match status" value="1"/>
</dbReference>
<keyword evidence="4" id="KW-0393">Immunoglobulin domain</keyword>
<keyword evidence="5" id="KW-0472">Membrane</keyword>
<dbReference type="InterPro" id="IPR003598">
    <property type="entry name" value="Ig_sub2"/>
</dbReference>
<dbReference type="GO" id="GO:0006955">
    <property type="term" value="P:immune response"/>
    <property type="evidence" value="ECO:0007669"/>
    <property type="project" value="TreeGrafter"/>
</dbReference>
<proteinExistence type="predicted"/>
<dbReference type="InterPro" id="IPR036179">
    <property type="entry name" value="Ig-like_dom_sf"/>
</dbReference>
<dbReference type="EMBL" id="CM004481">
    <property type="protein sequence ID" value="OCT66582.1"/>
    <property type="molecule type" value="Genomic_DNA"/>
</dbReference>
<evidence type="ECO:0000256" key="5">
    <source>
        <dbReference type="SAM" id="Phobius"/>
    </source>
</evidence>
<dbReference type="PANTHER" id="PTHR11481">
    <property type="entry name" value="IMMUNOGLOBULIN FC RECEPTOR"/>
    <property type="match status" value="1"/>
</dbReference>
<evidence type="ECO:0000259" key="6">
    <source>
        <dbReference type="PROSITE" id="PS50835"/>
    </source>
</evidence>
<dbReference type="SMART" id="SM00409">
    <property type="entry name" value="IG"/>
    <property type="match status" value="3"/>
</dbReference>
<dbReference type="AlphaFoldDB" id="A0A974C529"/>
<dbReference type="GO" id="GO:0004888">
    <property type="term" value="F:transmembrane signaling receptor activity"/>
    <property type="evidence" value="ECO:0007669"/>
    <property type="project" value="TreeGrafter"/>
</dbReference>
<keyword evidence="5" id="KW-0812">Transmembrane</keyword>
<evidence type="ECO:0000256" key="1">
    <source>
        <dbReference type="ARBA" id="ARBA00022729"/>
    </source>
</evidence>
<feature type="transmembrane region" description="Helical" evidence="5">
    <location>
        <begin position="281"/>
        <end position="299"/>
    </location>
</feature>